<dbReference type="Proteomes" id="UP000264056">
    <property type="component" value="Unassembled WGS sequence"/>
</dbReference>
<evidence type="ECO:0000313" key="2">
    <source>
        <dbReference type="EMBL" id="AXQ77858.1"/>
    </source>
</evidence>
<name>A0A372KNA1_9STRE</name>
<dbReference type="AlphaFoldDB" id="A0A372KNA1"/>
<organism evidence="4 6">
    <name type="scientific">Streptococcus chenjunshii</name>
    <dbReference type="NCBI Taxonomy" id="2173853"/>
    <lineage>
        <taxon>Bacteria</taxon>
        <taxon>Bacillati</taxon>
        <taxon>Bacillota</taxon>
        <taxon>Bacilli</taxon>
        <taxon>Lactobacillales</taxon>
        <taxon>Streptococcaceae</taxon>
        <taxon>Streptococcus</taxon>
    </lineage>
</organism>
<sequence length="104" mass="11436">MLDQLAKLGTVDLSKLQEAYTEALKAQERLVIKAAIAVQKQKIRAEKQRLKKELQQEKTDLKTYLSASLPADLGAGFEGKAATAAQDFLSSFPQPQLPNPIVLE</sequence>
<dbReference type="EMBL" id="CP031733">
    <property type="protein sequence ID" value="AXQ77858.1"/>
    <property type="molecule type" value="Genomic_DNA"/>
</dbReference>
<keyword evidence="1" id="KW-0175">Coiled coil</keyword>
<gene>
    <name evidence="2" type="ORF">DDV21_001615</name>
    <name evidence="3" type="ORF">DDV22_10715</name>
    <name evidence="4" type="ORF">DDV23_02480</name>
</gene>
<dbReference type="EMBL" id="QVQY01000051">
    <property type="protein sequence ID" value="RFU50050.1"/>
    <property type="molecule type" value="Genomic_DNA"/>
</dbReference>
<reference evidence="2" key="4">
    <citation type="journal article" date="2019" name="Int. J. Syst. Evol. Microbiol.">
        <title>Streptococcus chenjunshii sp. nov. isolated from feces of Tibetan antelopes.</title>
        <authorList>
            <person name="Tian Z."/>
            <person name="Lu S."/>
            <person name="Jin D."/>
            <person name="Yang J."/>
            <person name="Pu J."/>
            <person name="Lai X.H."/>
            <person name="Bai X.N."/>
            <person name="Wu X.M."/>
            <person name="Li J."/>
            <person name="Wang S."/>
            <person name="Xu J."/>
        </authorList>
    </citation>
    <scope>NUCLEOTIDE SEQUENCE</scope>
    <source>
        <strain evidence="2">Z15</strain>
    </source>
</reference>
<dbReference type="RefSeq" id="WP_116877529.1">
    <property type="nucleotide sequence ID" value="NZ_CP031733.1"/>
</dbReference>
<dbReference type="Proteomes" id="UP000262901">
    <property type="component" value="Unassembled WGS sequence"/>
</dbReference>
<accession>A0A372KNA1</accession>
<evidence type="ECO:0000313" key="4">
    <source>
        <dbReference type="EMBL" id="RFU53757.1"/>
    </source>
</evidence>
<accession>A0A346NA13</accession>
<keyword evidence="7" id="KW-1185">Reference proteome</keyword>
<reference evidence="5" key="3">
    <citation type="submission" date="2018-08" db="EMBL/GenBank/DDBJ databases">
        <title>Streptococcus chenjunshii sp. nov., isolated from stools sample of the Tibetan antelope in the Qinghai-Tibet plateau, China.</title>
        <authorList>
            <person name="Tian Z."/>
        </authorList>
    </citation>
    <scope>NUCLEOTIDE SEQUENCE [LARGE SCALE GENOMIC DNA]</scope>
    <source>
        <strain evidence="5">Z15</strain>
    </source>
</reference>
<dbReference type="Proteomes" id="UP000246115">
    <property type="component" value="Chromosome"/>
</dbReference>
<evidence type="ECO:0000313" key="6">
    <source>
        <dbReference type="Proteomes" id="UP000262901"/>
    </source>
</evidence>
<reference evidence="4 6" key="2">
    <citation type="submission" date="2018-08" db="EMBL/GenBank/DDBJ databases">
        <title>Draft genome of Streptococcus sp. nov. Z1.</title>
        <authorList>
            <person name="Tian Z."/>
        </authorList>
    </citation>
    <scope>NUCLEOTIDE SEQUENCE [LARGE SCALE GENOMIC DNA]</scope>
    <source>
        <strain evidence="4">Z1</strain>
        <strain evidence="6">Z1(2018)</strain>
    </source>
</reference>
<proteinExistence type="predicted"/>
<evidence type="ECO:0000313" key="3">
    <source>
        <dbReference type="EMBL" id="RFU50050.1"/>
    </source>
</evidence>
<dbReference type="EMBL" id="QVQZ01000003">
    <property type="protein sequence ID" value="RFU53757.1"/>
    <property type="molecule type" value="Genomic_DNA"/>
</dbReference>
<evidence type="ECO:0000313" key="7">
    <source>
        <dbReference type="Proteomes" id="UP000264056"/>
    </source>
</evidence>
<feature type="coiled-coil region" evidence="1">
    <location>
        <begin position="33"/>
        <end position="67"/>
    </location>
</feature>
<evidence type="ECO:0000256" key="1">
    <source>
        <dbReference type="SAM" id="Coils"/>
    </source>
</evidence>
<reference evidence="3 7" key="1">
    <citation type="submission" date="2018-08" db="EMBL/GenBank/DDBJ databases">
        <title>Draft genome of Streptococcus sp .nov. Z2.</title>
        <authorList>
            <person name="Tian Z."/>
        </authorList>
    </citation>
    <scope>NUCLEOTIDE SEQUENCE [LARGE SCALE GENOMIC DNA]</scope>
    <source>
        <strain evidence="3 7">Z2</strain>
    </source>
</reference>
<dbReference type="KEGG" id="schj:DDV21_001615"/>
<evidence type="ECO:0000313" key="5">
    <source>
        <dbReference type="Proteomes" id="UP000246115"/>
    </source>
</evidence>
<protein>
    <submittedName>
        <fullName evidence="4">Uncharacterized protein</fullName>
    </submittedName>
</protein>